<dbReference type="PANTHER" id="PTHR28158:SF1">
    <property type="entry name" value="SMALL RIBOSOMAL SUBUNIT PROTEIN MS45"/>
    <property type="match status" value="1"/>
</dbReference>
<proteinExistence type="predicted"/>
<dbReference type="GO" id="GO:0005763">
    <property type="term" value="C:mitochondrial small ribosomal subunit"/>
    <property type="evidence" value="ECO:0007669"/>
    <property type="project" value="TreeGrafter"/>
</dbReference>
<dbReference type="EMBL" id="JANBVN010000178">
    <property type="protein sequence ID" value="KAJ9134669.1"/>
    <property type="molecule type" value="Genomic_DNA"/>
</dbReference>
<feature type="region of interest" description="Disordered" evidence="1">
    <location>
        <begin position="1"/>
        <end position="29"/>
    </location>
</feature>
<accession>A0AA38RNS8</accession>
<sequence length="269" mass="31172">MREWMQEKGEQFREHQRDGPNYVTGYQDKPFPSNPLFVSEPVLSEESREEIWRKVVQEGEAIKSVSANFGVDMRRVAAVVRLKEVEKAWEREGKKLATPYARAVMSMLPKKTLSKYREFEPINEIHVHSYTQQQLFLPTSESRHFTREDAAKAFGDRILPADKRVPHPELIALEKELLAGTSPEEAQAAFEKAAMESEVAAAEKDQKRRQQEEEQTTRVPASRFEFRFKEINVDDGGKDGRSRRGTGWRYGVPFYDRRRGEVKIPTKVE</sequence>
<evidence type="ECO:0000256" key="1">
    <source>
        <dbReference type="SAM" id="MobiDB-lite"/>
    </source>
</evidence>
<comment type="caution">
    <text evidence="2">The sequence shown here is derived from an EMBL/GenBank/DDBJ whole genome shotgun (WGS) entry which is preliminary data.</text>
</comment>
<evidence type="ECO:0008006" key="4">
    <source>
        <dbReference type="Google" id="ProtNLM"/>
    </source>
</evidence>
<protein>
    <recommendedName>
        <fullName evidence="4">Eukaryotic mitochondrial regulator protein-domain-containing protein</fullName>
    </recommendedName>
</protein>
<dbReference type="AlphaFoldDB" id="A0AA38RNS8"/>
<dbReference type="PANTHER" id="PTHR28158">
    <property type="entry name" value="37S RIBOSOMAL PROTEIN S35, MITOCHONDRIAL"/>
    <property type="match status" value="1"/>
</dbReference>
<keyword evidence="3" id="KW-1185">Reference proteome</keyword>
<reference evidence="2" key="1">
    <citation type="submission" date="2022-07" db="EMBL/GenBank/DDBJ databases">
        <title>Fungi with potential for degradation of polypropylene.</title>
        <authorList>
            <person name="Gostincar C."/>
        </authorList>
    </citation>
    <scope>NUCLEOTIDE SEQUENCE</scope>
    <source>
        <strain evidence="2">EXF-13287</strain>
    </source>
</reference>
<evidence type="ECO:0000313" key="3">
    <source>
        <dbReference type="Proteomes" id="UP001174691"/>
    </source>
</evidence>
<dbReference type="InterPro" id="IPR021036">
    <property type="entry name" value="Ribosomal_mS45"/>
</dbReference>
<dbReference type="Pfam" id="PF12298">
    <property type="entry name" value="Bot1p"/>
    <property type="match status" value="1"/>
</dbReference>
<feature type="region of interest" description="Disordered" evidence="1">
    <location>
        <begin position="191"/>
        <end position="222"/>
    </location>
</feature>
<dbReference type="GO" id="GO:0003735">
    <property type="term" value="F:structural constituent of ribosome"/>
    <property type="evidence" value="ECO:0007669"/>
    <property type="project" value="TreeGrafter"/>
</dbReference>
<dbReference type="Proteomes" id="UP001174691">
    <property type="component" value="Unassembled WGS sequence"/>
</dbReference>
<name>A0AA38RNS8_9PEZI</name>
<dbReference type="GO" id="GO:0032543">
    <property type="term" value="P:mitochondrial translation"/>
    <property type="evidence" value="ECO:0007669"/>
    <property type="project" value="TreeGrafter"/>
</dbReference>
<gene>
    <name evidence="2" type="ORF">NKR19_g8572</name>
</gene>
<evidence type="ECO:0000313" key="2">
    <source>
        <dbReference type="EMBL" id="KAJ9134669.1"/>
    </source>
</evidence>
<feature type="compositionally biased region" description="Basic and acidic residues" evidence="1">
    <location>
        <begin position="1"/>
        <end position="18"/>
    </location>
</feature>
<organism evidence="2 3">
    <name type="scientific">Coniochaeta hoffmannii</name>
    <dbReference type="NCBI Taxonomy" id="91930"/>
    <lineage>
        <taxon>Eukaryota</taxon>
        <taxon>Fungi</taxon>
        <taxon>Dikarya</taxon>
        <taxon>Ascomycota</taxon>
        <taxon>Pezizomycotina</taxon>
        <taxon>Sordariomycetes</taxon>
        <taxon>Sordariomycetidae</taxon>
        <taxon>Coniochaetales</taxon>
        <taxon>Coniochaetaceae</taxon>
        <taxon>Coniochaeta</taxon>
    </lineage>
</organism>
<feature type="compositionally biased region" description="Basic and acidic residues" evidence="1">
    <location>
        <begin position="201"/>
        <end position="216"/>
    </location>
</feature>